<dbReference type="PANTHER" id="PTHR37826:SF3">
    <property type="entry name" value="J DOMAIN-CONTAINING PROTEIN"/>
    <property type="match status" value="1"/>
</dbReference>
<feature type="transmembrane region" description="Helical" evidence="1">
    <location>
        <begin position="294"/>
        <end position="314"/>
    </location>
</feature>
<evidence type="ECO:0000313" key="3">
    <source>
        <dbReference type="Proteomes" id="UP000324479"/>
    </source>
</evidence>
<sequence length="316" mass="34748">MSTTSANKSQSSSDYVEIACQSCGATLLLQPHLVSTVCPYCASPSVIQRPPSKDLPRPTFVIGFAVDHERATALVKRWIGGRSMFARSDFKRAAPELTRGVYLPAYLYGAVSDSTFSAEIGENYTVTETYTTTDANGKTVVRTRTVTKTEWRTLRGNHQSYVMDVVVTASRGVSNAALEAIEPFDLRGPRRFSPSILAGWLAEEPSRTQDECFRLAHDETVAKVGGKLENFMPGDSHRNLRYQVQLSREVIDLVLFPVWSYAVRYDPDKPPVRILVNGQTGRVAGDTPISQWKIAAAVGVGLMLVLAFVLILALSQ</sequence>
<dbReference type="RefSeq" id="WP_150079202.1">
    <property type="nucleotide sequence ID" value="NZ_VWOX01000019.1"/>
</dbReference>
<organism evidence="2 3">
    <name type="scientific">Roseiconus nitratireducens</name>
    <dbReference type="NCBI Taxonomy" id="2605748"/>
    <lineage>
        <taxon>Bacteria</taxon>
        <taxon>Pseudomonadati</taxon>
        <taxon>Planctomycetota</taxon>
        <taxon>Planctomycetia</taxon>
        <taxon>Pirellulales</taxon>
        <taxon>Pirellulaceae</taxon>
        <taxon>Roseiconus</taxon>
    </lineage>
</organism>
<dbReference type="AlphaFoldDB" id="A0A5M6CW16"/>
<accession>A0A5M6CW16</accession>
<evidence type="ECO:0000256" key="1">
    <source>
        <dbReference type="SAM" id="Phobius"/>
    </source>
</evidence>
<protein>
    <recommendedName>
        <fullName evidence="4">Primosomal protein N' (Replication factor Y)-superfamily II helicase</fullName>
    </recommendedName>
</protein>
<evidence type="ECO:0000313" key="2">
    <source>
        <dbReference type="EMBL" id="KAA5539427.1"/>
    </source>
</evidence>
<dbReference type="Proteomes" id="UP000324479">
    <property type="component" value="Unassembled WGS sequence"/>
</dbReference>
<keyword evidence="1" id="KW-0472">Membrane</keyword>
<dbReference type="EMBL" id="VWOX01000019">
    <property type="protein sequence ID" value="KAA5539427.1"/>
    <property type="molecule type" value="Genomic_DNA"/>
</dbReference>
<keyword evidence="1" id="KW-0812">Transmembrane</keyword>
<proteinExistence type="predicted"/>
<reference evidence="2 3" key="1">
    <citation type="submission" date="2019-08" db="EMBL/GenBank/DDBJ databases">
        <authorList>
            <person name="Dhanesh K."/>
            <person name="Kumar G."/>
            <person name="Sasikala C."/>
            <person name="Venkata Ramana C."/>
        </authorList>
    </citation>
    <scope>NUCLEOTIDE SEQUENCE [LARGE SCALE GENOMIC DNA]</scope>
    <source>
        <strain evidence="2 3">JC645</strain>
    </source>
</reference>
<dbReference type="PANTHER" id="PTHR37826">
    <property type="entry name" value="FLOTILLIN BAND_7_5 DOMAIN PROTEIN"/>
    <property type="match status" value="1"/>
</dbReference>
<comment type="caution">
    <text evidence="2">The sequence shown here is derived from an EMBL/GenBank/DDBJ whole genome shotgun (WGS) entry which is preliminary data.</text>
</comment>
<keyword evidence="3" id="KW-1185">Reference proteome</keyword>
<evidence type="ECO:0008006" key="4">
    <source>
        <dbReference type="Google" id="ProtNLM"/>
    </source>
</evidence>
<gene>
    <name evidence="2" type="ORF">FYK55_24130</name>
</gene>
<name>A0A5M6CW16_9BACT</name>
<keyword evidence="1" id="KW-1133">Transmembrane helix</keyword>